<dbReference type="EMBL" id="HACA01026508">
    <property type="protein sequence ID" value="CDW43869.1"/>
    <property type="molecule type" value="Transcribed_RNA"/>
</dbReference>
<organism evidence="1">
    <name type="scientific">Lepeophtheirus salmonis</name>
    <name type="common">Salmon louse</name>
    <name type="synonym">Caligus salmonis</name>
    <dbReference type="NCBI Taxonomy" id="72036"/>
    <lineage>
        <taxon>Eukaryota</taxon>
        <taxon>Metazoa</taxon>
        <taxon>Ecdysozoa</taxon>
        <taxon>Arthropoda</taxon>
        <taxon>Crustacea</taxon>
        <taxon>Multicrustacea</taxon>
        <taxon>Hexanauplia</taxon>
        <taxon>Copepoda</taxon>
        <taxon>Siphonostomatoida</taxon>
        <taxon>Caligidae</taxon>
        <taxon>Lepeophtheirus</taxon>
    </lineage>
</organism>
<sequence length="93" mass="10320">SNHLFGIRGKILGQRSGSTITRSSTITSRGFRKFSDNISNESTVSFNGIRHSHDFSISKLDLVFTRDDSTFSLFLSTEVISGFSIKNSVVESR</sequence>
<proteinExistence type="predicted"/>
<feature type="non-terminal residue" evidence="1">
    <location>
        <position position="93"/>
    </location>
</feature>
<evidence type="ECO:0000313" key="1">
    <source>
        <dbReference type="EMBL" id="CDW43869.1"/>
    </source>
</evidence>
<protein>
    <submittedName>
        <fullName evidence="1">Uncharacterized protein</fullName>
    </submittedName>
</protein>
<dbReference type="AlphaFoldDB" id="A0A0K2V072"/>
<reference evidence="1" key="1">
    <citation type="submission" date="2014-05" db="EMBL/GenBank/DDBJ databases">
        <authorList>
            <person name="Chronopoulou M."/>
        </authorList>
    </citation>
    <scope>NUCLEOTIDE SEQUENCE</scope>
    <source>
        <tissue evidence="1">Whole organism</tissue>
    </source>
</reference>
<name>A0A0K2V072_LEPSM</name>
<accession>A0A0K2V072</accession>
<feature type="non-terminal residue" evidence="1">
    <location>
        <position position="1"/>
    </location>
</feature>